<dbReference type="HOGENOM" id="CLU_3417822_0_0_10"/>
<evidence type="ECO:0000313" key="2">
    <source>
        <dbReference type="Proteomes" id="UP000003879"/>
    </source>
</evidence>
<organism evidence="1 2">
    <name type="scientific">Bacteroides fragilis CL07T12C05</name>
    <dbReference type="NCBI Taxonomy" id="997883"/>
    <lineage>
        <taxon>Bacteria</taxon>
        <taxon>Pseudomonadati</taxon>
        <taxon>Bacteroidota</taxon>
        <taxon>Bacteroidia</taxon>
        <taxon>Bacteroidales</taxon>
        <taxon>Bacteroidaceae</taxon>
        <taxon>Bacteroides</taxon>
    </lineage>
</organism>
<reference evidence="1 2" key="1">
    <citation type="submission" date="2012-02" db="EMBL/GenBank/DDBJ databases">
        <title>The Genome Sequence of Bacteroides fragilis CL07T12C05.</title>
        <authorList>
            <consortium name="The Broad Institute Genome Sequencing Platform"/>
            <person name="Earl A."/>
            <person name="Ward D."/>
            <person name="Feldgarden M."/>
            <person name="Gevers D."/>
            <person name="Zitomersky N.L."/>
            <person name="Coyne M.J."/>
            <person name="Comstock L.E."/>
            <person name="Young S.K."/>
            <person name="Zeng Q."/>
            <person name="Gargeya S."/>
            <person name="Fitzgerald M."/>
            <person name="Haas B."/>
            <person name="Abouelleil A."/>
            <person name="Alvarado L."/>
            <person name="Arachchi H.M."/>
            <person name="Berlin A."/>
            <person name="Chapman S.B."/>
            <person name="Gearin G."/>
            <person name="Goldberg J."/>
            <person name="Griggs A."/>
            <person name="Gujja S."/>
            <person name="Hansen M."/>
            <person name="Heiman D."/>
            <person name="Howarth C."/>
            <person name="Larimer J."/>
            <person name="Lui A."/>
            <person name="MacDonald P.J.P."/>
            <person name="McCowen C."/>
            <person name="Montmayeur A."/>
            <person name="Murphy C."/>
            <person name="Neiman D."/>
            <person name="Pearson M."/>
            <person name="Priest M."/>
            <person name="Roberts A."/>
            <person name="Saif S."/>
            <person name="Shea T."/>
            <person name="Sisk P."/>
            <person name="Stolte C."/>
            <person name="Sykes S."/>
            <person name="Wortman J."/>
            <person name="Nusbaum C."/>
            <person name="Birren B."/>
        </authorList>
    </citation>
    <scope>NUCLEOTIDE SEQUENCE [LARGE SCALE GENOMIC DNA]</scope>
    <source>
        <strain evidence="1 2">CL07T12C05</strain>
    </source>
</reference>
<dbReference type="EMBL" id="AGXN01000028">
    <property type="protein sequence ID" value="EIY89115.1"/>
    <property type="molecule type" value="Genomic_DNA"/>
</dbReference>
<name>A0A0E2AIL0_BACFG</name>
<accession>A0A0E2AIL0</accession>
<protein>
    <submittedName>
        <fullName evidence="1">Uncharacterized protein</fullName>
    </submittedName>
</protein>
<sequence>KRATDLRNSLHENDNDILIIGKLKQ</sequence>
<dbReference type="AlphaFoldDB" id="A0A0E2AIL0"/>
<proteinExistence type="predicted"/>
<comment type="caution">
    <text evidence="1">The sequence shown here is derived from an EMBL/GenBank/DDBJ whole genome shotgun (WGS) entry which is preliminary data.</text>
</comment>
<evidence type="ECO:0000313" key="1">
    <source>
        <dbReference type="EMBL" id="EIY89115.1"/>
    </source>
</evidence>
<dbReference type="Proteomes" id="UP000003879">
    <property type="component" value="Unassembled WGS sequence"/>
</dbReference>
<gene>
    <name evidence="1" type="ORF">HMPREF1056_04460</name>
</gene>
<feature type="non-terminal residue" evidence="1">
    <location>
        <position position="1"/>
    </location>
</feature>